<feature type="compositionally biased region" description="Low complexity" evidence="1">
    <location>
        <begin position="1089"/>
        <end position="1104"/>
    </location>
</feature>
<feature type="region of interest" description="Disordered" evidence="1">
    <location>
        <begin position="622"/>
        <end position="685"/>
    </location>
</feature>
<feature type="compositionally biased region" description="Basic and acidic residues" evidence="1">
    <location>
        <begin position="1598"/>
        <end position="1607"/>
    </location>
</feature>
<dbReference type="Gene3D" id="6.10.250.3000">
    <property type="match status" value="1"/>
</dbReference>
<feature type="compositionally biased region" description="Polar residues" evidence="1">
    <location>
        <begin position="866"/>
        <end position="876"/>
    </location>
</feature>
<feature type="region of interest" description="Disordered" evidence="1">
    <location>
        <begin position="348"/>
        <end position="386"/>
    </location>
</feature>
<dbReference type="InterPro" id="IPR010911">
    <property type="entry name" value="Rab_BD"/>
</dbReference>
<feature type="compositionally biased region" description="Basic and acidic residues" evidence="1">
    <location>
        <begin position="999"/>
        <end position="1013"/>
    </location>
</feature>
<feature type="compositionally biased region" description="Polar residues" evidence="1">
    <location>
        <begin position="1458"/>
        <end position="1467"/>
    </location>
</feature>
<name>A0A6G1AH15_CROCR</name>
<feature type="compositionally biased region" description="Basic and acidic residues" evidence="1">
    <location>
        <begin position="1381"/>
        <end position="1391"/>
    </location>
</feature>
<feature type="compositionally biased region" description="Polar residues" evidence="1">
    <location>
        <begin position="1182"/>
        <end position="1192"/>
    </location>
</feature>
<evidence type="ECO:0000313" key="4">
    <source>
        <dbReference type="Proteomes" id="UP000475037"/>
    </source>
</evidence>
<feature type="compositionally biased region" description="Polar residues" evidence="1">
    <location>
        <begin position="1415"/>
        <end position="1424"/>
    </location>
</feature>
<comment type="caution">
    <text evidence="3">The sequence shown here is derived from an EMBL/GenBank/DDBJ whole genome shotgun (WGS) entry which is preliminary data.</text>
</comment>
<evidence type="ECO:0000313" key="3">
    <source>
        <dbReference type="EMBL" id="KAF0874961.1"/>
    </source>
</evidence>
<feature type="compositionally biased region" description="Polar residues" evidence="1">
    <location>
        <begin position="1692"/>
        <end position="1731"/>
    </location>
</feature>
<evidence type="ECO:0000256" key="1">
    <source>
        <dbReference type="SAM" id="MobiDB-lite"/>
    </source>
</evidence>
<feature type="region of interest" description="Disordered" evidence="1">
    <location>
        <begin position="1944"/>
        <end position="2011"/>
    </location>
</feature>
<feature type="region of interest" description="Disordered" evidence="1">
    <location>
        <begin position="1539"/>
        <end position="1809"/>
    </location>
</feature>
<feature type="compositionally biased region" description="Polar residues" evidence="1">
    <location>
        <begin position="950"/>
        <end position="960"/>
    </location>
</feature>
<sequence>MTKVPQGTFDCSFLNDEEARTILQVLERNEQLQRAEKDRISKLQKTKRDVRWLQGVTGEWFEEIQRKKFCNETDVSQMLKQPLTYRLRKGMAENGPMESQTSRSKTTPNQRNPMSVSSRLSFRSSFSSLFSFRKSRRETSKLQSPGQKGYDSHAGPSVSVRRTSTQAKLYSSPLENQPVDSVFVPGPAGMREGSGMPPWDASLLENEFFQVLDDLDNKLAQEQCPSSGNTAAPLSYGSRSQLSHFYSRGSTHSNITGRYQNHHNGASNMSIYDILRPGTPREGFKTFSPRTKTIYDMYRTREPRLLKEDYVQKNTFGSTSVCFDSRQPSASPATVYFTTRSLHFPTITQNKSGFIPPRHQQSPKRTPLSSIIWNRSDSSGDRQSQEEFLGAPSPMEVDAADQYMYPGCFQDDRRHEFYCSQSVSQGVHLDTPMDNAMSPDPFENSENMPFYHQGHPFARSFSSGTFGQSREPRFGQSPLWGRQEEHSFWSDFHQSRHPFTSHRDSEMISFEASAGHGHSVRSQHWKSFSPGYRTNAFRDQEEPHLWQFDSQTSTLESMEVLQGNESQMTHFGIPDVCPVTGPGYRCRSGRSVCQRRGPPIGVHADKEPYSFGIAPTTLASSFKASFPQSPGDRGNAQRPSFQNPTVTVQKTKPASLPVKRYTEVPVTQSDSVDSPPLTESPSNILVTQVTDEKALNESIREEDKQLHRRDHTNVTGEMAQPVSQTVISKHSSDFQNPFSQDSARGEGFAFNASTTVSSKRSPGGIARKEIPKIHISHRERANELKKDKNYTGNRKLGSATSLPFIQERRTASFPSPDQGCHQAVRASNEDTSGIVKNNPWSSEPADDQKAQSPEKSAISDIKEEQGTTSHSTNCSKPASGHKIPCDYSHLSSGISGRGHLSPGSSPSNNSFLDNLAIPSTTVFSRKSPPGKDPSQGERAQKHNDSKDQSDQFALSPSENPKCNEKCVLVPSEVVDVVKCHSHSPFKDGKGKAKIRRRVSSVEKLSKMESRSAPRSDNSSSVETNQSNSKPPEIHTTSCTSPAKSASSLINDGKSESKTVMSSCRNEPLPFPTKNSVEHPTGKYTLNKLSPSSSESESTRSNTVSDSVPAAPEATEKMTNLKNTGFASVRKGPLPFLIKRAVSCPSGVPDASDGRDKREESLVSNPDASAITPKPQEVIISPLENNSSVSDLSSPKRHHQKEHFPECTEKDGKTAPSRTGPFSLSNEDPLPFSSDMPRKGSGKTLHKFKTTSMFSVSGDEDNVKCLEVVSVYYTLPRKYSKKFSHLLEKYTQCIDSLTESTKVDAETFTKAFEKDKLNYSTQEQLGTPSSEGLKIQVNSAQEKTRCLSHTTENRATSQSPSIWPSEPTLQQVDSTEAGVSFHKGESKTREISPDSLTKTPLGDLQSRKERGKRSQSETLPTSSMLQGKKGTEEKAENHQPSSKSGHSGPSNLPAHSEENVGNSQNAGSSRECAGPGIDFTARGTEGGLQREAVDGSSNGLQPSQVRGEIGTDFQTETNKVLSDLESQVFGLTPALRKLQLDEGTCSGEPDLDSSQSEPRELPPRSQGMSTTENSGVEDEMQKLAWDPPSFPEGSSKQKTSLDDPEKGKNRSVVKHGSAAMSKASRKFPAKDLSPRRHVATIFPQSGNSSGPDSLSLGKAKCSLPSPEPTPKSIESRNESRLSRDIMDVEKSENSLQVTVISNREASTHLSNPKPNSISQLHQNESKNISESSPMYEKSEDVTAAQTLERESGVLAPPTFTSFGEADFSDPETRTNSPFPLEPTEKSRVSTPLSSYQQQQRSPSSLEWGPEPYPCLSNSLKSINVHGDLVRKSHPPKVRGRHFSESTSIDQALSELTLGDEFSANSGYNRRFRSFSELSSCDGNENRALSGGRKNMGPKFATSISRPIDYGIFGKEQQLAFLENVKRSLTQGRLWKPSFFKNPGFLKEDVINPPQPTEPPSSYSASSQMPEHALSPSAPLHIYEETPVDSDCDTDTTTDDEYYLDENDKESEL</sequence>
<feature type="compositionally biased region" description="Polar residues" evidence="1">
    <location>
        <begin position="1494"/>
        <end position="1503"/>
    </location>
</feature>
<feature type="non-terminal residue" evidence="3">
    <location>
        <position position="1"/>
    </location>
</feature>
<dbReference type="GO" id="GO:0050714">
    <property type="term" value="P:positive regulation of protein secretion"/>
    <property type="evidence" value="ECO:0007669"/>
    <property type="project" value="TreeGrafter"/>
</dbReference>
<proteinExistence type="predicted"/>
<dbReference type="GO" id="GO:0045921">
    <property type="term" value="P:positive regulation of exocytosis"/>
    <property type="evidence" value="ECO:0007669"/>
    <property type="project" value="TreeGrafter"/>
</dbReference>
<evidence type="ECO:0000259" key="2">
    <source>
        <dbReference type="PROSITE" id="PS50916"/>
    </source>
</evidence>
<feature type="compositionally biased region" description="Basic and acidic residues" evidence="1">
    <location>
        <begin position="934"/>
        <end position="949"/>
    </location>
</feature>
<feature type="compositionally biased region" description="Basic and acidic residues" evidence="1">
    <location>
        <begin position="1404"/>
        <end position="1414"/>
    </location>
</feature>
<feature type="compositionally biased region" description="Polar residues" evidence="1">
    <location>
        <begin position="97"/>
        <end position="114"/>
    </location>
</feature>
<feature type="region of interest" description="Disordered" evidence="1">
    <location>
        <begin position="1142"/>
        <end position="1240"/>
    </location>
</feature>
<feature type="region of interest" description="Disordered" evidence="1">
    <location>
        <begin position="921"/>
        <end position="962"/>
    </location>
</feature>
<feature type="non-terminal residue" evidence="3">
    <location>
        <position position="2011"/>
    </location>
</feature>
<dbReference type="GO" id="GO:0006886">
    <property type="term" value="P:intracellular protein transport"/>
    <property type="evidence" value="ECO:0007669"/>
    <property type="project" value="InterPro"/>
</dbReference>
<feature type="region of interest" description="Disordered" evidence="1">
    <location>
        <begin position="92"/>
        <end position="120"/>
    </location>
</feature>
<feature type="compositionally biased region" description="Polar residues" evidence="1">
    <location>
        <begin position="665"/>
        <end position="685"/>
    </location>
</feature>
<feature type="compositionally biased region" description="Polar residues" evidence="1">
    <location>
        <begin position="1958"/>
        <end position="1967"/>
    </location>
</feature>
<feature type="compositionally biased region" description="Polar residues" evidence="1">
    <location>
        <begin position="1641"/>
        <end position="1651"/>
    </location>
</feature>
<feature type="compositionally biased region" description="Polar residues" evidence="1">
    <location>
        <begin position="1437"/>
        <end position="1449"/>
    </location>
</feature>
<feature type="compositionally biased region" description="Polar residues" evidence="1">
    <location>
        <begin position="1347"/>
        <end position="1373"/>
    </location>
</feature>
<gene>
    <name evidence="3" type="primary">Exph5</name>
    <name evidence="3" type="ORF">FOF47_R03911</name>
</gene>
<feature type="region of interest" description="Disordered" evidence="1">
    <location>
        <begin position="981"/>
        <end position="1118"/>
    </location>
</feature>
<feature type="region of interest" description="Disordered" evidence="1">
    <location>
        <begin position="753"/>
        <end position="880"/>
    </location>
</feature>
<feature type="compositionally biased region" description="Polar residues" evidence="1">
    <location>
        <begin position="637"/>
        <end position="652"/>
    </location>
</feature>
<feature type="compositionally biased region" description="Basic and acidic residues" evidence="1">
    <location>
        <begin position="1151"/>
        <end position="1160"/>
    </location>
</feature>
<feature type="compositionally biased region" description="Polar residues" evidence="1">
    <location>
        <begin position="1215"/>
        <end position="1225"/>
    </location>
</feature>
<protein>
    <submittedName>
        <fullName evidence="3">EXPH5 protein</fullName>
    </submittedName>
</protein>
<feature type="compositionally biased region" description="Basic and acidic residues" evidence="1">
    <location>
        <begin position="766"/>
        <end position="789"/>
    </location>
</feature>
<dbReference type="PANTHER" id="PTHR21469">
    <property type="entry name" value="EXOPHILIN-5"/>
    <property type="match status" value="1"/>
</dbReference>
<keyword evidence="4" id="KW-1185">Reference proteome</keyword>
<feature type="region of interest" description="Disordered" evidence="1">
    <location>
        <begin position="1347"/>
        <end position="1511"/>
    </location>
</feature>
<accession>A0A6G1AH15</accession>
<dbReference type="GO" id="GO:0031267">
    <property type="term" value="F:small GTPase binding"/>
    <property type="evidence" value="ECO:0007669"/>
    <property type="project" value="InterPro"/>
</dbReference>
<dbReference type="InterPro" id="IPR039916">
    <property type="entry name" value="EXPH5"/>
</dbReference>
<reference evidence="3 4" key="1">
    <citation type="submission" date="2019-11" db="EMBL/GenBank/DDBJ databases">
        <authorList>
            <person name="Yang C."/>
            <person name="Li F."/>
        </authorList>
    </citation>
    <scope>NUCLEOTIDE SEQUENCE [LARGE SCALE GENOMIC DNA]</scope>
    <source>
        <strain evidence="3">KB4526</strain>
        <tissue evidence="3">Muscle</tissue>
    </source>
</reference>
<dbReference type="PROSITE" id="PS50916">
    <property type="entry name" value="RABBD"/>
    <property type="match status" value="1"/>
</dbReference>
<organism evidence="3 4">
    <name type="scientific">Crocuta crocuta</name>
    <name type="common">Spotted hyena</name>
    <dbReference type="NCBI Taxonomy" id="9678"/>
    <lineage>
        <taxon>Eukaryota</taxon>
        <taxon>Metazoa</taxon>
        <taxon>Chordata</taxon>
        <taxon>Craniata</taxon>
        <taxon>Vertebrata</taxon>
        <taxon>Euteleostomi</taxon>
        <taxon>Mammalia</taxon>
        <taxon>Eutheria</taxon>
        <taxon>Laurasiatheria</taxon>
        <taxon>Carnivora</taxon>
        <taxon>Feliformia</taxon>
        <taxon>Hyaenidae</taxon>
        <taxon>Crocuta</taxon>
    </lineage>
</organism>
<feature type="compositionally biased region" description="Basic and acidic residues" evidence="1">
    <location>
        <begin position="1201"/>
        <end position="1212"/>
    </location>
</feature>
<feature type="compositionally biased region" description="Low complexity" evidence="1">
    <location>
        <begin position="1792"/>
        <end position="1803"/>
    </location>
</feature>
<dbReference type="PANTHER" id="PTHR21469:SF4">
    <property type="entry name" value="EXOPHILIN-5"/>
    <property type="match status" value="1"/>
</dbReference>
<dbReference type="GO" id="GO:0071985">
    <property type="term" value="P:multivesicular body sorting pathway"/>
    <property type="evidence" value="ECO:0007669"/>
    <property type="project" value="TreeGrafter"/>
</dbReference>
<dbReference type="GO" id="GO:0005768">
    <property type="term" value="C:endosome"/>
    <property type="evidence" value="ECO:0007669"/>
    <property type="project" value="TreeGrafter"/>
</dbReference>
<feature type="compositionally biased region" description="Basic and acidic residues" evidence="1">
    <location>
        <begin position="1672"/>
        <end position="1691"/>
    </location>
</feature>
<dbReference type="Proteomes" id="UP000475037">
    <property type="component" value="Unassembled WGS sequence"/>
</dbReference>
<feature type="compositionally biased region" description="Polar residues" evidence="1">
    <location>
        <begin position="1021"/>
        <end position="1049"/>
    </location>
</feature>
<feature type="domain" description="RabBD" evidence="2">
    <location>
        <begin position="8"/>
        <end position="64"/>
    </location>
</feature>
<feature type="compositionally biased region" description="Polar residues" evidence="1">
    <location>
        <begin position="359"/>
        <end position="377"/>
    </location>
</feature>
<feature type="region of interest" description="Disordered" evidence="1">
    <location>
        <begin position="137"/>
        <end position="164"/>
    </location>
</feature>
<feature type="compositionally biased region" description="Acidic residues" evidence="1">
    <location>
        <begin position="1984"/>
        <end position="2011"/>
    </location>
</feature>
<feature type="compositionally biased region" description="Polar residues" evidence="1">
    <location>
        <begin position="829"/>
        <end position="841"/>
    </location>
</feature>
<dbReference type="EMBL" id="VOAJ01005272">
    <property type="protein sequence ID" value="KAF0874961.1"/>
    <property type="molecule type" value="Genomic_DNA"/>
</dbReference>